<comment type="caution">
    <text evidence="2">The sequence shown here is derived from an EMBL/GenBank/DDBJ whole genome shotgun (WGS) entry which is preliminary data.</text>
</comment>
<protein>
    <submittedName>
        <fullName evidence="2">Uncharacterized protein</fullName>
    </submittedName>
</protein>
<organism evidence="2 3">
    <name type="scientific">Hibiscus trionum</name>
    <name type="common">Flower of an hour</name>
    <dbReference type="NCBI Taxonomy" id="183268"/>
    <lineage>
        <taxon>Eukaryota</taxon>
        <taxon>Viridiplantae</taxon>
        <taxon>Streptophyta</taxon>
        <taxon>Embryophyta</taxon>
        <taxon>Tracheophyta</taxon>
        <taxon>Spermatophyta</taxon>
        <taxon>Magnoliopsida</taxon>
        <taxon>eudicotyledons</taxon>
        <taxon>Gunneridae</taxon>
        <taxon>Pentapetalae</taxon>
        <taxon>rosids</taxon>
        <taxon>malvids</taxon>
        <taxon>Malvales</taxon>
        <taxon>Malvaceae</taxon>
        <taxon>Malvoideae</taxon>
        <taxon>Hibiscus</taxon>
    </lineage>
</organism>
<dbReference type="Proteomes" id="UP001165190">
    <property type="component" value="Unassembled WGS sequence"/>
</dbReference>
<name>A0A9W7MGL0_HIBTR</name>
<evidence type="ECO:0000313" key="2">
    <source>
        <dbReference type="EMBL" id="GMJ01104.1"/>
    </source>
</evidence>
<evidence type="ECO:0000313" key="3">
    <source>
        <dbReference type="Proteomes" id="UP001165190"/>
    </source>
</evidence>
<accession>A0A9W7MGL0</accession>
<reference evidence="2" key="1">
    <citation type="submission" date="2023-05" db="EMBL/GenBank/DDBJ databases">
        <title>Genome and transcriptome analyses reveal genes involved in the formation of fine ridges on petal epidermal cells in Hibiscus trionum.</title>
        <authorList>
            <person name="Koshimizu S."/>
            <person name="Masuda S."/>
            <person name="Ishii T."/>
            <person name="Shirasu K."/>
            <person name="Hoshino A."/>
            <person name="Arita M."/>
        </authorList>
    </citation>
    <scope>NUCLEOTIDE SEQUENCE</scope>
    <source>
        <strain evidence="2">Hamamatsu line</strain>
    </source>
</reference>
<proteinExistence type="predicted"/>
<dbReference type="AlphaFoldDB" id="A0A9W7MGL0"/>
<feature type="region of interest" description="Disordered" evidence="1">
    <location>
        <begin position="80"/>
        <end position="108"/>
    </location>
</feature>
<gene>
    <name evidence="2" type="ORF">HRI_003779600</name>
</gene>
<keyword evidence="3" id="KW-1185">Reference proteome</keyword>
<dbReference type="EMBL" id="BSYR01000035">
    <property type="protein sequence ID" value="GMJ01104.1"/>
    <property type="molecule type" value="Genomic_DNA"/>
</dbReference>
<sequence length="108" mass="12710">MINSTIESKKLRIHPLYLKQAEAKTRELTIWVNWIKPFFSTLMDKTPPLFKTKDDILPRIINQLDNHTHDTPAKILRRQLRNDRHQANSEDGGLKSFTSQTPDANSWW</sequence>
<feature type="compositionally biased region" description="Polar residues" evidence="1">
    <location>
        <begin position="96"/>
        <end position="108"/>
    </location>
</feature>
<evidence type="ECO:0000256" key="1">
    <source>
        <dbReference type="SAM" id="MobiDB-lite"/>
    </source>
</evidence>